<dbReference type="AlphaFoldDB" id="A0A6J7IUE8"/>
<dbReference type="EMBL" id="CAFBMR010000180">
    <property type="protein sequence ID" value="CAB4934390.1"/>
    <property type="molecule type" value="Genomic_DNA"/>
</dbReference>
<reference evidence="1" key="1">
    <citation type="submission" date="2020-05" db="EMBL/GenBank/DDBJ databases">
        <authorList>
            <person name="Chiriac C."/>
            <person name="Salcher M."/>
            <person name="Ghai R."/>
            <person name="Kavagutti S V."/>
        </authorList>
    </citation>
    <scope>NUCLEOTIDE SEQUENCE</scope>
</reference>
<gene>
    <name evidence="1" type="ORF">UFOPK3610_02114</name>
</gene>
<accession>A0A6J7IUE8</accession>
<protein>
    <submittedName>
        <fullName evidence="1">Unannotated protein</fullName>
    </submittedName>
</protein>
<proteinExistence type="predicted"/>
<organism evidence="1">
    <name type="scientific">freshwater metagenome</name>
    <dbReference type="NCBI Taxonomy" id="449393"/>
    <lineage>
        <taxon>unclassified sequences</taxon>
        <taxon>metagenomes</taxon>
        <taxon>ecological metagenomes</taxon>
    </lineage>
</organism>
<name>A0A6J7IUE8_9ZZZZ</name>
<evidence type="ECO:0000313" key="1">
    <source>
        <dbReference type="EMBL" id="CAB4934390.1"/>
    </source>
</evidence>
<sequence length="99" mass="10440">MASYSDVLRGDSDTWDTVRFIRQVPLPRAAGPAYAVLFAGAASTLSAEQARLLRIRRTPLAVTRPTVAAALGALALAVGSQSGALRNARHRISRLNVAA</sequence>